<evidence type="ECO:0000313" key="2">
    <source>
        <dbReference type="Proteomes" id="UP000095038"/>
    </source>
</evidence>
<dbReference type="Proteomes" id="UP000095038">
    <property type="component" value="Unassembled WGS sequence"/>
</dbReference>
<dbReference type="OrthoDB" id="421671at2759"/>
<dbReference type="AlphaFoldDB" id="A0A1D2VMD9"/>
<organism evidence="1 2">
    <name type="scientific">Ascoidea rubescens DSM 1968</name>
    <dbReference type="NCBI Taxonomy" id="1344418"/>
    <lineage>
        <taxon>Eukaryota</taxon>
        <taxon>Fungi</taxon>
        <taxon>Dikarya</taxon>
        <taxon>Ascomycota</taxon>
        <taxon>Saccharomycotina</taxon>
        <taxon>Saccharomycetes</taxon>
        <taxon>Ascoideaceae</taxon>
        <taxon>Ascoidea</taxon>
    </lineage>
</organism>
<keyword evidence="2" id="KW-1185">Reference proteome</keyword>
<dbReference type="InParanoid" id="A0A1D2VMD9"/>
<proteinExistence type="predicted"/>
<dbReference type="PANTHER" id="PTHR33835:SF1">
    <property type="entry name" value="METALLO-BETA-LACTAMASE DOMAIN-CONTAINING PROTEIN"/>
    <property type="match status" value="1"/>
</dbReference>
<accession>A0A1D2VMD9</accession>
<dbReference type="EMBL" id="KV454476">
    <property type="protein sequence ID" value="ODV62727.1"/>
    <property type="molecule type" value="Genomic_DNA"/>
</dbReference>
<evidence type="ECO:0000313" key="1">
    <source>
        <dbReference type="EMBL" id="ODV62727.1"/>
    </source>
</evidence>
<name>A0A1D2VMD9_9ASCO</name>
<dbReference type="InterPro" id="IPR025638">
    <property type="entry name" value="DUF4336"/>
</dbReference>
<sequence>MAGYPQVLGGVTRKLSDSVTIHSTPFKRANYFNFGARMAILELNKSDEYVIWSPLPMSEEFRNCLKYSGINKENDNVINDDNFSQFNNKVVAIIVPDNEHLLSIRQNLKGKFFPNSKIIGMNDLKNLSNNDLNLIDIKFDSNLANKIVKRDQLRTDLNISNQNIINDLEFIYLNGHENKELLMLHKSSKTLFQADLLFNIESKYSEQYSYNLSSSPFFSSNNKDNFFIYPKSPLNDNFTNHNPNSYSSFLTRFLQPNSSLFKNIFVKKLLFPIKSENNKLAIKQIYDDWNFDNIVLCHGNVIEKTGRDVFFNVFNDYLK</sequence>
<dbReference type="PANTHER" id="PTHR33835">
    <property type="entry name" value="YALI0C07656P"/>
    <property type="match status" value="1"/>
</dbReference>
<protein>
    <submittedName>
        <fullName evidence="1">Uncharacterized protein</fullName>
    </submittedName>
</protein>
<reference evidence="2" key="1">
    <citation type="submission" date="2016-05" db="EMBL/GenBank/DDBJ databases">
        <title>Comparative genomics of biotechnologically important yeasts.</title>
        <authorList>
            <consortium name="DOE Joint Genome Institute"/>
            <person name="Riley R."/>
            <person name="Haridas S."/>
            <person name="Wolfe K.H."/>
            <person name="Lopes M.R."/>
            <person name="Hittinger C.T."/>
            <person name="Goker M."/>
            <person name="Salamov A."/>
            <person name="Wisecaver J."/>
            <person name="Long T.M."/>
            <person name="Aerts A.L."/>
            <person name="Barry K."/>
            <person name="Choi C."/>
            <person name="Clum A."/>
            <person name="Coughlan A.Y."/>
            <person name="Deshpande S."/>
            <person name="Douglass A.P."/>
            <person name="Hanson S.J."/>
            <person name="Klenk H.-P."/>
            <person name="Labutti K."/>
            <person name="Lapidus A."/>
            <person name="Lindquist E."/>
            <person name="Lipzen A."/>
            <person name="Meier-Kolthoff J.P."/>
            <person name="Ohm R.A."/>
            <person name="Otillar R.P."/>
            <person name="Pangilinan J."/>
            <person name="Peng Y."/>
            <person name="Rokas A."/>
            <person name="Rosa C.A."/>
            <person name="Scheuner C."/>
            <person name="Sibirny A.A."/>
            <person name="Slot J.C."/>
            <person name="Stielow J.B."/>
            <person name="Sun H."/>
            <person name="Kurtzman C.P."/>
            <person name="Blackwell M."/>
            <person name="Grigoriev I.V."/>
            <person name="Jeffries T.W."/>
        </authorList>
    </citation>
    <scope>NUCLEOTIDE SEQUENCE [LARGE SCALE GENOMIC DNA]</scope>
    <source>
        <strain evidence="2">DSM 1968</strain>
    </source>
</reference>
<dbReference type="RefSeq" id="XP_020049034.1">
    <property type="nucleotide sequence ID" value="XM_020188917.1"/>
</dbReference>
<dbReference type="GeneID" id="30962553"/>
<gene>
    <name evidence="1" type="ORF">ASCRUDRAFT_123191</name>
</gene>